<sequence length="201" mass="22280">MSEQLQPLNSIGSVEGAQAKEDEALNDPAKADYKAGRDFLQQGEYAQAANAFHNALVGFEEQGDEQGIANAADRLGDVCVAREEYGMALEHFRRVIAICEKEKDALSIQALNKKMAGVYKRLGELDKALDLLFDIIDYYAVTRNPKGTVEILEVIAEVFMEQGEKEKAADALRTVASIHANFKHRDEAREFKDRAAMVEQG</sequence>
<dbReference type="Gene3D" id="1.25.40.10">
    <property type="entry name" value="Tetratricopeptide repeat domain"/>
    <property type="match status" value="1"/>
</dbReference>
<name>A0A3B0V4I2_9ZZZZ</name>
<accession>A0A3B0V4I2</accession>
<dbReference type="SMART" id="SM00028">
    <property type="entry name" value="TPR"/>
    <property type="match status" value="3"/>
</dbReference>
<dbReference type="Pfam" id="PF13424">
    <property type="entry name" value="TPR_12"/>
    <property type="match status" value="1"/>
</dbReference>
<reference evidence="2" key="1">
    <citation type="submission" date="2018-06" db="EMBL/GenBank/DDBJ databases">
        <authorList>
            <person name="Zhirakovskaya E."/>
        </authorList>
    </citation>
    <scope>NUCLEOTIDE SEQUENCE</scope>
</reference>
<dbReference type="SUPFAM" id="SSF48452">
    <property type="entry name" value="TPR-like"/>
    <property type="match status" value="1"/>
</dbReference>
<dbReference type="InterPro" id="IPR019734">
    <property type="entry name" value="TPR_rpt"/>
</dbReference>
<organism evidence="2">
    <name type="scientific">hydrothermal vent metagenome</name>
    <dbReference type="NCBI Taxonomy" id="652676"/>
    <lineage>
        <taxon>unclassified sequences</taxon>
        <taxon>metagenomes</taxon>
        <taxon>ecological metagenomes</taxon>
    </lineage>
</organism>
<evidence type="ECO:0000313" key="2">
    <source>
        <dbReference type="EMBL" id="VAW35303.1"/>
    </source>
</evidence>
<dbReference type="PANTHER" id="PTHR10098:SF108">
    <property type="entry name" value="TETRATRICOPEPTIDE REPEAT PROTEIN 28"/>
    <property type="match status" value="1"/>
</dbReference>
<protein>
    <submittedName>
        <fullName evidence="2">Uncharacterized protein</fullName>
    </submittedName>
</protein>
<evidence type="ECO:0000256" key="1">
    <source>
        <dbReference type="SAM" id="MobiDB-lite"/>
    </source>
</evidence>
<proteinExistence type="predicted"/>
<dbReference type="AlphaFoldDB" id="A0A3B0V4I2"/>
<dbReference type="PANTHER" id="PTHR10098">
    <property type="entry name" value="RAPSYN-RELATED"/>
    <property type="match status" value="1"/>
</dbReference>
<dbReference type="EMBL" id="UOEY01000013">
    <property type="protein sequence ID" value="VAW35303.1"/>
    <property type="molecule type" value="Genomic_DNA"/>
</dbReference>
<dbReference type="InterPro" id="IPR011990">
    <property type="entry name" value="TPR-like_helical_dom_sf"/>
</dbReference>
<feature type="region of interest" description="Disordered" evidence="1">
    <location>
        <begin position="1"/>
        <end position="25"/>
    </location>
</feature>
<feature type="compositionally biased region" description="Polar residues" evidence="1">
    <location>
        <begin position="1"/>
        <end position="12"/>
    </location>
</feature>
<gene>
    <name evidence="2" type="ORF">MNBD_DELTA04-530</name>
</gene>